<dbReference type="EMBL" id="OZ004258">
    <property type="protein sequence ID" value="CAK7914346.1"/>
    <property type="molecule type" value="Genomic_DNA"/>
</dbReference>
<keyword evidence="6" id="KW-0735">Signal-anchor</keyword>
<evidence type="ECO:0000313" key="10">
    <source>
        <dbReference type="EMBL" id="CAK7914346.1"/>
    </source>
</evidence>
<evidence type="ECO:0000256" key="5">
    <source>
        <dbReference type="ARBA" id="ARBA00022692"/>
    </source>
</evidence>
<accession>A0ABP0EIH3</accession>
<dbReference type="Pfam" id="PF11051">
    <property type="entry name" value="Mannosyl_trans3"/>
    <property type="match status" value="1"/>
</dbReference>
<evidence type="ECO:0000256" key="6">
    <source>
        <dbReference type="ARBA" id="ARBA00022968"/>
    </source>
</evidence>
<dbReference type="SUPFAM" id="SSF53448">
    <property type="entry name" value="Nucleotide-diphospho-sugar transferases"/>
    <property type="match status" value="1"/>
</dbReference>
<name>A0ABP0EIH3_9ASCO</name>
<comment type="pathway">
    <text evidence="2">Protein modification; protein glycosylation.</text>
</comment>
<keyword evidence="5" id="KW-0812">Transmembrane</keyword>
<evidence type="ECO:0000256" key="9">
    <source>
        <dbReference type="ARBA" id="ARBA00023136"/>
    </source>
</evidence>
<dbReference type="Proteomes" id="UP001497600">
    <property type="component" value="Chromosome F"/>
</dbReference>
<keyword evidence="11" id="KW-1185">Reference proteome</keyword>
<evidence type="ECO:0000256" key="1">
    <source>
        <dbReference type="ARBA" id="ARBA00004323"/>
    </source>
</evidence>
<evidence type="ECO:0000256" key="2">
    <source>
        <dbReference type="ARBA" id="ARBA00004922"/>
    </source>
</evidence>
<dbReference type="PANTHER" id="PTHR31646:SF1">
    <property type="entry name" value="ALPHA-1,2-MANNOSYLTRANSFERASE MNN2"/>
    <property type="match status" value="1"/>
</dbReference>
<gene>
    <name evidence="10" type="primary">MNN2</name>
    <name evidence="10" type="ORF">CAAN4_F16006</name>
</gene>
<reference evidence="10 11" key="1">
    <citation type="submission" date="2024-01" db="EMBL/GenBank/DDBJ databases">
        <authorList>
            <consortium name="Genoscope - CEA"/>
            <person name="William W."/>
        </authorList>
    </citation>
    <scope>NUCLEOTIDE SEQUENCE [LARGE SCALE GENOMIC DNA]</scope>
    <source>
        <strain evidence="10 11">29B2s-10</strain>
    </source>
</reference>
<dbReference type="InterPro" id="IPR029044">
    <property type="entry name" value="Nucleotide-diphossugar_trans"/>
</dbReference>
<dbReference type="PANTHER" id="PTHR31646">
    <property type="entry name" value="ALPHA-1,2-MANNOSYLTRANSFERASE MNN2"/>
    <property type="match status" value="1"/>
</dbReference>
<keyword evidence="7" id="KW-1133">Transmembrane helix</keyword>
<organism evidence="10 11">
    <name type="scientific">[Candida] anglica</name>
    <dbReference type="NCBI Taxonomy" id="148631"/>
    <lineage>
        <taxon>Eukaryota</taxon>
        <taxon>Fungi</taxon>
        <taxon>Dikarya</taxon>
        <taxon>Ascomycota</taxon>
        <taxon>Saccharomycotina</taxon>
        <taxon>Pichiomycetes</taxon>
        <taxon>Debaryomycetaceae</taxon>
        <taxon>Kurtzmaniella</taxon>
    </lineage>
</organism>
<proteinExistence type="inferred from homology"/>
<protein>
    <submittedName>
        <fullName evidence="10">Alpha-1,2-mannosyltransferase Mnn2p</fullName>
    </submittedName>
</protein>
<dbReference type="InterPro" id="IPR022751">
    <property type="entry name" value="Alpha_mannosyltransferase"/>
</dbReference>
<evidence type="ECO:0000256" key="4">
    <source>
        <dbReference type="ARBA" id="ARBA00022679"/>
    </source>
</evidence>
<keyword evidence="4" id="KW-0808">Transferase</keyword>
<keyword evidence="8" id="KW-0333">Golgi apparatus</keyword>
<keyword evidence="9" id="KW-0472">Membrane</keyword>
<evidence type="ECO:0000256" key="8">
    <source>
        <dbReference type="ARBA" id="ARBA00023034"/>
    </source>
</evidence>
<evidence type="ECO:0000256" key="3">
    <source>
        <dbReference type="ARBA" id="ARBA00009105"/>
    </source>
</evidence>
<sequence length="594" mass="68319">MISNRQRNKTLAVLVGCFIVYLISRTTFEHSSPKKLSHTSSGKSGHLSFAQIKADAERAALDAMEKGDSVGEDSALDMKTIMSIRDYSIFFHNLEDFDPKSDSLKGKYKTDKAKELFSNGGDFLFSKEYLENVLDVPDETVTRLKDSHTRYVDQQINRLVENSGVSTFGNILESDPEWSTYQGSSGYVLIGGGEYSWLSFLVIKQIRATGSKLPIELFLPGTNDYEKDFCEKLLPKFNARCNVFDDNLAADLKKRFNLGGYQYKMLAILSSKFENILYLDSDGFPTKDLDYLFESDLYKEKNMIIWPDAWARTTNPKFYDIASHTVTEKKLRYSSYDKKQAEKKDTKVKELKDYDFTNSNYHDFEGAIPDPTSETGILMINKTSHMRTLLLCLYYNVFGPHFYYPLMTQGSAGEGDKETFIAAAIVMGEPWFQTLKQFHWTGYIKEDSGKFDSKALGHYDPVQSSKMTKDDEEIDYCFMHLSYPKFYPNWLADNHDLVYEKSGKHIRMYKDIYKNVGYDFDLRVLQFFVQGLCPSYYDKDGAAVDGSSATRQNDYVGKYLKYVSDREQEDEARCKDIFIPHLKWLKETTKVSMG</sequence>
<evidence type="ECO:0000313" key="11">
    <source>
        <dbReference type="Proteomes" id="UP001497600"/>
    </source>
</evidence>
<comment type="similarity">
    <text evidence="3">Belongs to the MNN1/MNT family.</text>
</comment>
<evidence type="ECO:0000256" key="7">
    <source>
        <dbReference type="ARBA" id="ARBA00022989"/>
    </source>
</evidence>
<comment type="subcellular location">
    <subcellularLocation>
        <location evidence="1">Golgi apparatus membrane</location>
        <topology evidence="1">Single-pass type II membrane protein</topology>
    </subcellularLocation>
</comment>
<dbReference type="Gene3D" id="3.90.550.10">
    <property type="entry name" value="Spore Coat Polysaccharide Biosynthesis Protein SpsA, Chain A"/>
    <property type="match status" value="1"/>
</dbReference>